<evidence type="ECO:0000256" key="3">
    <source>
        <dbReference type="ARBA" id="ARBA00022481"/>
    </source>
</evidence>
<evidence type="ECO:0000259" key="16">
    <source>
        <dbReference type="PROSITE" id="PS50885"/>
    </source>
</evidence>
<keyword evidence="6 13" id="KW-0812">Transmembrane</keyword>
<dbReference type="PROSITE" id="PS50885">
    <property type="entry name" value="HAMP"/>
    <property type="match status" value="1"/>
</dbReference>
<evidence type="ECO:0000256" key="6">
    <source>
        <dbReference type="ARBA" id="ARBA00022692"/>
    </source>
</evidence>
<evidence type="ECO:0000313" key="18">
    <source>
        <dbReference type="Proteomes" id="UP000025241"/>
    </source>
</evidence>
<dbReference type="PANTHER" id="PTHR32089:SF120">
    <property type="entry name" value="METHYL-ACCEPTING CHEMOTAXIS PROTEIN TLPQ"/>
    <property type="match status" value="1"/>
</dbReference>
<feature type="domain" description="T-SNARE coiled-coil homology" evidence="15">
    <location>
        <begin position="455"/>
        <end position="517"/>
    </location>
</feature>
<feature type="transmembrane region" description="Helical" evidence="13">
    <location>
        <begin position="187"/>
        <end position="209"/>
    </location>
</feature>
<evidence type="ECO:0000259" key="15">
    <source>
        <dbReference type="PROSITE" id="PS50192"/>
    </source>
</evidence>
<evidence type="ECO:0000256" key="7">
    <source>
        <dbReference type="ARBA" id="ARBA00022989"/>
    </source>
</evidence>
<dbReference type="InterPro" id="IPR004090">
    <property type="entry name" value="Chemotax_Me-accpt_rcpt"/>
</dbReference>
<dbReference type="FunFam" id="1.10.287.950:FF:000001">
    <property type="entry name" value="Methyl-accepting chemotaxis sensory transducer"/>
    <property type="match status" value="1"/>
</dbReference>
<organism evidence="17 18">
    <name type="scientific">Pseudomonas knackmussii (strain DSM 6978 / CCUG 54928 / LMG 23759 / B13)</name>
    <dbReference type="NCBI Taxonomy" id="1301098"/>
    <lineage>
        <taxon>Bacteria</taxon>
        <taxon>Pseudomonadati</taxon>
        <taxon>Pseudomonadota</taxon>
        <taxon>Gammaproteobacteria</taxon>
        <taxon>Pseudomonadales</taxon>
        <taxon>Pseudomonadaceae</taxon>
        <taxon>Pseudomonas</taxon>
    </lineage>
</organism>
<dbReference type="PROSITE" id="PS50111">
    <property type="entry name" value="CHEMOTAXIS_TRANSDUC_2"/>
    <property type="match status" value="1"/>
</dbReference>
<dbReference type="GO" id="GO:0004888">
    <property type="term" value="F:transmembrane signaling receptor activity"/>
    <property type="evidence" value="ECO:0007669"/>
    <property type="project" value="InterPro"/>
</dbReference>
<dbReference type="CDD" id="cd06225">
    <property type="entry name" value="HAMP"/>
    <property type="match status" value="1"/>
</dbReference>
<name>A0A024HCL1_PSEKB</name>
<dbReference type="AlphaFoldDB" id="A0A024HCL1"/>
<dbReference type="PRINTS" id="PR00260">
    <property type="entry name" value="CHEMTRNSDUCR"/>
</dbReference>
<proteinExistence type="inferred from homology"/>
<dbReference type="InterPro" id="IPR004089">
    <property type="entry name" value="MCPsignal_dom"/>
</dbReference>
<gene>
    <name evidence="17" type="ORF">PKB_0881</name>
</gene>
<evidence type="ECO:0000256" key="13">
    <source>
        <dbReference type="SAM" id="Phobius"/>
    </source>
</evidence>
<dbReference type="PATRIC" id="fig|1301098.3.peg.886"/>
<dbReference type="HOGENOM" id="CLU_000445_107_27_6"/>
<evidence type="ECO:0000256" key="11">
    <source>
        <dbReference type="PROSITE-ProRule" id="PRU00284"/>
    </source>
</evidence>
<dbReference type="EMBL" id="HG322950">
    <property type="protein sequence ID" value="CDF82247.1"/>
    <property type="molecule type" value="Genomic_DNA"/>
</dbReference>
<reference evidence="17 18" key="2">
    <citation type="submission" date="2014-05" db="EMBL/GenBank/DDBJ databases">
        <title>Genome sequence of the 3-chlorobenzoate degrading bacterium Pseudomonas knackmussii B13 shows multiple evidence for horizontal gene transfer.</title>
        <authorList>
            <person name="Miyazaki R."/>
            <person name="Bertelli C."/>
            <person name="Falquet L."/>
            <person name="Robinson-Rechavi M."/>
            <person name="Gharib W."/>
            <person name="Roy S."/>
            <person name="Van der Meer J.R."/>
        </authorList>
    </citation>
    <scope>NUCLEOTIDE SEQUENCE [LARGE SCALE GENOMIC DNA]</scope>
    <source>
        <strain evidence="17 18">B13</strain>
    </source>
</reference>
<evidence type="ECO:0000256" key="2">
    <source>
        <dbReference type="ARBA" id="ARBA00022475"/>
    </source>
</evidence>
<accession>A0A024HCL1</accession>
<dbReference type="STRING" id="1301098.PKB_0881"/>
<keyword evidence="8 13" id="KW-0472">Membrane</keyword>
<keyword evidence="4" id="KW-0145">Chemotaxis</keyword>
<dbReference type="PANTHER" id="PTHR32089">
    <property type="entry name" value="METHYL-ACCEPTING CHEMOTAXIS PROTEIN MCPB"/>
    <property type="match status" value="1"/>
</dbReference>
<dbReference type="SMART" id="SM00283">
    <property type="entry name" value="MA"/>
    <property type="match status" value="1"/>
</dbReference>
<protein>
    <submittedName>
        <fullName evidence="17">Methyl-accepting chemotaxis sensory transducer</fullName>
    </submittedName>
</protein>
<keyword evidence="9 11" id="KW-0807">Transducer</keyword>
<keyword evidence="2" id="KW-1003">Cell membrane</keyword>
<keyword evidence="5" id="KW-0997">Cell inner membrane</keyword>
<evidence type="ECO:0000313" key="17">
    <source>
        <dbReference type="EMBL" id="CDF82247.1"/>
    </source>
</evidence>
<keyword evidence="18" id="KW-1185">Reference proteome</keyword>
<dbReference type="CDD" id="cd11386">
    <property type="entry name" value="MCP_signal"/>
    <property type="match status" value="1"/>
</dbReference>
<comment type="similarity">
    <text evidence="10">Belongs to the methyl-accepting chemotaxis (MCP) protein family.</text>
</comment>
<dbReference type="Pfam" id="PF00015">
    <property type="entry name" value="MCPsignal"/>
    <property type="match status" value="1"/>
</dbReference>
<dbReference type="SUPFAM" id="SSF58104">
    <property type="entry name" value="Methyl-accepting chemotaxis protein (MCP) signaling domain"/>
    <property type="match status" value="1"/>
</dbReference>
<keyword evidence="3" id="KW-0488">Methylation</keyword>
<evidence type="ECO:0000256" key="12">
    <source>
        <dbReference type="SAM" id="MobiDB-lite"/>
    </source>
</evidence>
<dbReference type="Pfam" id="PF00672">
    <property type="entry name" value="HAMP"/>
    <property type="match status" value="1"/>
</dbReference>
<sequence length="540" mass="58280">MFRTSLRAQILSLLGGSLLLVLLVALACFQFLSGSVNAYQGLLSGPVRSAQLIDQANLAFKIQVQDWKDVLLRGQMPADLDKYWGQFEEQERQVQDILQRLNENAAGDAELQRQVSQLRDDHRQLGEAYRKGLAAYKAAGSEPRAGDAAVKGIDRNASAQMSALVASLHQQADQQSQLISASARSTVIFGSLVLIAAGVLLGLFSLWLVNRNLIGPISRLIEHIAQLSQGNFGERVDASRQDELGRLARAANTLRDFLADTFNRLKRSTNELDSASGELNAIATLMAEGTREQFSRTDQVATAMHEMSATAQEVARHAADAARAADDADHHAQAGEQVMQSTIDTISRVSSEISSTAEVIRRLEADSGRIGKVLEVIRGIAEQTNLLALNAAIEAARAGEQGRGFAVVADEVRTLAQRTAESTAEIHQIIDTVQTGALNAVRAIENGQSRSEEGLEQVTQAGSMLQNITQAVEAIRDMNRQIATAAEEQTSVAEDISRNLTEITAIATTNNENVQRTQQASQHLHGLSGDLSGVTHRLGA</sequence>
<dbReference type="PROSITE" id="PS51257">
    <property type="entry name" value="PROKAR_LIPOPROTEIN"/>
    <property type="match status" value="1"/>
</dbReference>
<evidence type="ECO:0000256" key="4">
    <source>
        <dbReference type="ARBA" id="ARBA00022500"/>
    </source>
</evidence>
<reference evidence="17 18" key="1">
    <citation type="submission" date="2013-03" db="EMBL/GenBank/DDBJ databases">
        <authorList>
            <person name="Linke B."/>
        </authorList>
    </citation>
    <scope>NUCLEOTIDE SEQUENCE [LARGE SCALE GENOMIC DNA]</scope>
    <source>
        <strain evidence="17 18">B13</strain>
    </source>
</reference>
<dbReference type="GO" id="GO:0007165">
    <property type="term" value="P:signal transduction"/>
    <property type="evidence" value="ECO:0007669"/>
    <property type="project" value="UniProtKB-KW"/>
</dbReference>
<keyword evidence="7 13" id="KW-1133">Transmembrane helix</keyword>
<evidence type="ECO:0000256" key="1">
    <source>
        <dbReference type="ARBA" id="ARBA00004429"/>
    </source>
</evidence>
<dbReference type="Proteomes" id="UP000025241">
    <property type="component" value="Chromosome I"/>
</dbReference>
<evidence type="ECO:0000259" key="14">
    <source>
        <dbReference type="PROSITE" id="PS50111"/>
    </source>
</evidence>
<dbReference type="InterPro" id="IPR000727">
    <property type="entry name" value="T_SNARE_dom"/>
</dbReference>
<feature type="region of interest" description="Disordered" evidence="12">
    <location>
        <begin position="518"/>
        <end position="540"/>
    </location>
</feature>
<dbReference type="Gene3D" id="1.10.287.950">
    <property type="entry name" value="Methyl-accepting chemotaxis protein"/>
    <property type="match status" value="1"/>
</dbReference>
<dbReference type="OrthoDB" id="1884279at2"/>
<dbReference type="eggNOG" id="COG0840">
    <property type="taxonomic scope" value="Bacteria"/>
</dbReference>
<evidence type="ECO:0000256" key="5">
    <source>
        <dbReference type="ARBA" id="ARBA00022519"/>
    </source>
</evidence>
<comment type="subcellular location">
    <subcellularLocation>
        <location evidence="1">Cell inner membrane</location>
        <topology evidence="1">Multi-pass membrane protein</topology>
    </subcellularLocation>
</comment>
<feature type="domain" description="HAMP" evidence="16">
    <location>
        <begin position="211"/>
        <end position="263"/>
    </location>
</feature>
<evidence type="ECO:0000256" key="10">
    <source>
        <dbReference type="ARBA" id="ARBA00029447"/>
    </source>
</evidence>
<dbReference type="GO" id="GO:0006935">
    <property type="term" value="P:chemotaxis"/>
    <property type="evidence" value="ECO:0007669"/>
    <property type="project" value="UniProtKB-KW"/>
</dbReference>
<dbReference type="InterPro" id="IPR003660">
    <property type="entry name" value="HAMP_dom"/>
</dbReference>
<evidence type="ECO:0000256" key="8">
    <source>
        <dbReference type="ARBA" id="ARBA00023136"/>
    </source>
</evidence>
<feature type="domain" description="Methyl-accepting transducer" evidence="14">
    <location>
        <begin position="268"/>
        <end position="504"/>
    </location>
</feature>
<evidence type="ECO:0000256" key="9">
    <source>
        <dbReference type="ARBA" id="ARBA00023224"/>
    </source>
</evidence>
<dbReference type="RefSeq" id="WP_043249318.1">
    <property type="nucleotide sequence ID" value="NZ_HG322950.1"/>
</dbReference>
<dbReference type="PROSITE" id="PS50192">
    <property type="entry name" value="T_SNARE"/>
    <property type="match status" value="1"/>
</dbReference>
<dbReference type="SMART" id="SM00304">
    <property type="entry name" value="HAMP"/>
    <property type="match status" value="1"/>
</dbReference>
<dbReference type="KEGG" id="pkc:PKB_0881"/>
<dbReference type="GO" id="GO:0005886">
    <property type="term" value="C:plasma membrane"/>
    <property type="evidence" value="ECO:0007669"/>
    <property type="project" value="UniProtKB-SubCell"/>
</dbReference>